<proteinExistence type="predicted"/>
<dbReference type="EMBL" id="QHJQ01000002">
    <property type="protein sequence ID" value="PXA05170.1"/>
    <property type="molecule type" value="Genomic_DNA"/>
</dbReference>
<dbReference type="InParanoid" id="A0A317ZI45"/>
<accession>A0A317ZI45</accession>
<reference evidence="1 2" key="1">
    <citation type="submission" date="2018-05" db="EMBL/GenBank/DDBJ databases">
        <title>Coraliomargarita sinensis sp. nov., isolated from a marine solar saltern.</title>
        <authorList>
            <person name="Zhou L.Y."/>
        </authorList>
    </citation>
    <scope>NUCLEOTIDE SEQUENCE [LARGE SCALE GENOMIC DNA]</scope>
    <source>
        <strain evidence="1 2">WN38</strain>
    </source>
</reference>
<sequence length="94" mass="11091">MFAEKKKKKVDYEALNSALMRIPRMDVASARNLIDIGIRDTFELQGRAPEVLFEEARSKNPSIPEDRIRYFRMAVYYAETDDPEPRMLHPDQWT</sequence>
<dbReference type="RefSeq" id="WP_110130171.1">
    <property type="nucleotide sequence ID" value="NZ_QHJQ01000002.1"/>
</dbReference>
<dbReference type="Proteomes" id="UP000247099">
    <property type="component" value="Unassembled WGS sequence"/>
</dbReference>
<evidence type="ECO:0000313" key="2">
    <source>
        <dbReference type="Proteomes" id="UP000247099"/>
    </source>
</evidence>
<name>A0A317ZI45_9BACT</name>
<dbReference type="OrthoDB" id="195854at2"/>
<comment type="caution">
    <text evidence="1">The sequence shown here is derived from an EMBL/GenBank/DDBJ whole genome shotgun (WGS) entry which is preliminary data.</text>
</comment>
<evidence type="ECO:0000313" key="1">
    <source>
        <dbReference type="EMBL" id="PXA05170.1"/>
    </source>
</evidence>
<protein>
    <recommendedName>
        <fullName evidence="3">Pathogenicity locus</fullName>
    </recommendedName>
</protein>
<dbReference type="AlphaFoldDB" id="A0A317ZI45"/>
<keyword evidence="2" id="KW-1185">Reference proteome</keyword>
<evidence type="ECO:0008006" key="3">
    <source>
        <dbReference type="Google" id="ProtNLM"/>
    </source>
</evidence>
<organism evidence="1 2">
    <name type="scientific">Coraliomargarita sinensis</name>
    <dbReference type="NCBI Taxonomy" id="2174842"/>
    <lineage>
        <taxon>Bacteria</taxon>
        <taxon>Pseudomonadati</taxon>
        <taxon>Verrucomicrobiota</taxon>
        <taxon>Opitutia</taxon>
        <taxon>Puniceicoccales</taxon>
        <taxon>Coraliomargaritaceae</taxon>
        <taxon>Coraliomargarita</taxon>
    </lineage>
</organism>
<gene>
    <name evidence="1" type="ORF">DDZ13_04205</name>
</gene>